<dbReference type="SUPFAM" id="SSF111369">
    <property type="entry name" value="HlyD-like secretion proteins"/>
    <property type="match status" value="1"/>
</dbReference>
<reference evidence="9 10" key="1">
    <citation type="submission" date="2019-12" db="EMBL/GenBank/DDBJ databases">
        <authorList>
            <person name="Li M."/>
        </authorList>
    </citation>
    <scope>NUCLEOTIDE SEQUENCE [LARGE SCALE GENOMIC DNA]</scope>
    <source>
        <strain evidence="9 10">GBMRC 2046</strain>
    </source>
</reference>
<feature type="compositionally biased region" description="Low complexity" evidence="4">
    <location>
        <begin position="374"/>
        <end position="388"/>
    </location>
</feature>
<dbReference type="InterPro" id="IPR058625">
    <property type="entry name" value="MdtA-like_BSH"/>
</dbReference>
<accession>A0A7X3LTM6</accession>
<dbReference type="Pfam" id="PF25917">
    <property type="entry name" value="BSH_RND"/>
    <property type="match status" value="1"/>
</dbReference>
<protein>
    <submittedName>
        <fullName evidence="9">Efflux RND transporter periplasmic adaptor subunit</fullName>
    </submittedName>
</protein>
<evidence type="ECO:0000256" key="1">
    <source>
        <dbReference type="ARBA" id="ARBA00004196"/>
    </source>
</evidence>
<keyword evidence="10" id="KW-1185">Reference proteome</keyword>
<comment type="caution">
    <text evidence="9">The sequence shown here is derived from an EMBL/GenBank/DDBJ whole genome shotgun (WGS) entry which is preliminary data.</text>
</comment>
<evidence type="ECO:0000259" key="5">
    <source>
        <dbReference type="Pfam" id="PF25876"/>
    </source>
</evidence>
<feature type="domain" description="Multidrug resistance protein MdtA-like C-terminal permuted SH3" evidence="8">
    <location>
        <begin position="301"/>
        <end position="362"/>
    </location>
</feature>
<evidence type="ECO:0000259" key="6">
    <source>
        <dbReference type="Pfam" id="PF25917"/>
    </source>
</evidence>
<gene>
    <name evidence="9" type="ORF">GR183_08320</name>
</gene>
<dbReference type="GO" id="GO:0022857">
    <property type="term" value="F:transmembrane transporter activity"/>
    <property type="evidence" value="ECO:0007669"/>
    <property type="project" value="InterPro"/>
</dbReference>
<dbReference type="Gene3D" id="2.40.50.100">
    <property type="match status" value="1"/>
</dbReference>
<feature type="coiled-coil region" evidence="3">
    <location>
        <begin position="110"/>
        <end position="137"/>
    </location>
</feature>
<dbReference type="AlphaFoldDB" id="A0A7X3LTM6"/>
<evidence type="ECO:0000259" key="7">
    <source>
        <dbReference type="Pfam" id="PF25944"/>
    </source>
</evidence>
<feature type="domain" description="Multidrug resistance protein MdtA-like beta-barrel" evidence="7">
    <location>
        <begin position="215"/>
        <end position="296"/>
    </location>
</feature>
<evidence type="ECO:0000256" key="3">
    <source>
        <dbReference type="SAM" id="Coils"/>
    </source>
</evidence>
<evidence type="ECO:0000313" key="10">
    <source>
        <dbReference type="Proteomes" id="UP000433101"/>
    </source>
</evidence>
<dbReference type="InterPro" id="IPR058624">
    <property type="entry name" value="MdtA-like_HH"/>
</dbReference>
<evidence type="ECO:0000259" key="8">
    <source>
        <dbReference type="Pfam" id="PF25967"/>
    </source>
</evidence>
<dbReference type="Gene3D" id="2.40.420.20">
    <property type="match status" value="1"/>
</dbReference>
<comment type="subcellular location">
    <subcellularLocation>
        <location evidence="1">Cell envelope</location>
    </subcellularLocation>
</comment>
<dbReference type="EMBL" id="WUMV01000003">
    <property type="protein sequence ID" value="MXN64910.1"/>
    <property type="molecule type" value="Genomic_DNA"/>
</dbReference>
<dbReference type="Gene3D" id="2.40.30.170">
    <property type="match status" value="1"/>
</dbReference>
<comment type="similarity">
    <text evidence="2">Belongs to the membrane fusion protein (MFP) (TC 8.A.1) family.</text>
</comment>
<dbReference type="NCBIfam" id="TIGR01730">
    <property type="entry name" value="RND_mfp"/>
    <property type="match status" value="1"/>
</dbReference>
<feature type="domain" description="Multidrug resistance protein MdtA-like barrel-sandwich hybrid" evidence="6">
    <location>
        <begin position="70"/>
        <end position="209"/>
    </location>
</feature>
<dbReference type="Pfam" id="PF25967">
    <property type="entry name" value="RND-MFP_C"/>
    <property type="match status" value="1"/>
</dbReference>
<dbReference type="GO" id="GO:0046677">
    <property type="term" value="P:response to antibiotic"/>
    <property type="evidence" value="ECO:0007669"/>
    <property type="project" value="TreeGrafter"/>
</dbReference>
<sequence>METNNRRDWMISIRGPALILICVPPLLAGCNESKPESKQPPKHVVQVAEAEAARVPLMRKFVGTTAAVKLVEIRAKVQGYLQERPFTEGADVRKGDVLFVIDQRPYHAEVEKFEADLEQDQARLKFAQQQLDRYGKLQKDSFASVQEYESAQSEALQAAGEVAASKAALRNARLDLEYTTITAPIDGRISNTEVNIGNLVSAENTLLTTLVQLDPLHVYFSPSEAIYQEMAPYHAKGPLKVSIKLASGAAYPHEGTIDFVDNQVDAGTGTIKMRAVIPNPDKTQRPGQYVEVSVTLADNHDAILVPAEAIAEDEAGHYLFVVGKDGMAERRNVKLGPAHESRYIVEEGVRAGEKVVIEGLQKIRGGEHVEIAKAPSAGAGKAQAAPAGEKPKAN</sequence>
<dbReference type="PANTHER" id="PTHR30158">
    <property type="entry name" value="ACRA/E-RELATED COMPONENT OF DRUG EFFLUX TRANSPORTER"/>
    <property type="match status" value="1"/>
</dbReference>
<organism evidence="9 10">
    <name type="scientific">Stappia sediminis</name>
    <dbReference type="NCBI Taxonomy" id="2692190"/>
    <lineage>
        <taxon>Bacteria</taxon>
        <taxon>Pseudomonadati</taxon>
        <taxon>Pseudomonadota</taxon>
        <taxon>Alphaproteobacteria</taxon>
        <taxon>Hyphomicrobiales</taxon>
        <taxon>Stappiaceae</taxon>
        <taxon>Stappia</taxon>
    </lineage>
</organism>
<dbReference type="Pfam" id="PF25944">
    <property type="entry name" value="Beta-barrel_RND"/>
    <property type="match status" value="1"/>
</dbReference>
<dbReference type="GO" id="GO:0030313">
    <property type="term" value="C:cell envelope"/>
    <property type="evidence" value="ECO:0007669"/>
    <property type="project" value="UniProtKB-SubCell"/>
</dbReference>
<evidence type="ECO:0000313" key="9">
    <source>
        <dbReference type="EMBL" id="MXN64910.1"/>
    </source>
</evidence>
<dbReference type="InterPro" id="IPR006143">
    <property type="entry name" value="RND_pump_MFP"/>
</dbReference>
<dbReference type="Pfam" id="PF25876">
    <property type="entry name" value="HH_MFP_RND"/>
    <property type="match status" value="1"/>
</dbReference>
<dbReference type="RefSeq" id="WP_160775147.1">
    <property type="nucleotide sequence ID" value="NZ_WUMV01000003.1"/>
</dbReference>
<evidence type="ECO:0000256" key="2">
    <source>
        <dbReference type="ARBA" id="ARBA00009477"/>
    </source>
</evidence>
<feature type="domain" description="Multidrug resistance protein MdtA-like alpha-helical hairpin" evidence="5">
    <location>
        <begin position="111"/>
        <end position="179"/>
    </location>
</feature>
<keyword evidence="3" id="KW-0175">Coiled coil</keyword>
<dbReference type="Gene3D" id="1.10.287.470">
    <property type="entry name" value="Helix hairpin bin"/>
    <property type="match status" value="1"/>
</dbReference>
<dbReference type="InterPro" id="IPR058626">
    <property type="entry name" value="MdtA-like_b-barrel"/>
</dbReference>
<dbReference type="GO" id="GO:0005886">
    <property type="term" value="C:plasma membrane"/>
    <property type="evidence" value="ECO:0007669"/>
    <property type="project" value="TreeGrafter"/>
</dbReference>
<proteinExistence type="inferred from homology"/>
<name>A0A7X3LTM6_9HYPH</name>
<dbReference type="PROSITE" id="PS51257">
    <property type="entry name" value="PROKAR_LIPOPROTEIN"/>
    <property type="match status" value="1"/>
</dbReference>
<feature type="region of interest" description="Disordered" evidence="4">
    <location>
        <begin position="374"/>
        <end position="394"/>
    </location>
</feature>
<dbReference type="InterPro" id="IPR058627">
    <property type="entry name" value="MdtA-like_C"/>
</dbReference>
<evidence type="ECO:0000256" key="4">
    <source>
        <dbReference type="SAM" id="MobiDB-lite"/>
    </source>
</evidence>
<dbReference type="Proteomes" id="UP000433101">
    <property type="component" value="Unassembled WGS sequence"/>
</dbReference>